<dbReference type="AlphaFoldDB" id="A0A3B6G0F4"/>
<proteinExistence type="predicted"/>
<dbReference type="Gramene" id="TraesARI3B03G01783770.1">
    <property type="protein sequence ID" value="TraesARI3B03G01783770.1.CDS1"/>
    <property type="gene ID" value="TraesARI3B03G01783770"/>
</dbReference>
<dbReference type="Gramene" id="TraesCS3B02G508900.1">
    <property type="protein sequence ID" value="TraesCS3B02G508900.1.cds1"/>
    <property type="gene ID" value="TraesCS3B02G508900"/>
</dbReference>
<dbReference type="Gramene" id="TraesCS3B03G1262500.1">
    <property type="protein sequence ID" value="TraesCS3B03G1262500.1.CDS1"/>
    <property type="gene ID" value="TraesCS3B03G1262500"/>
</dbReference>
<accession>A0A3B6G0F4</accession>
<dbReference type="InterPro" id="IPR006527">
    <property type="entry name" value="F-box-assoc_dom_typ1"/>
</dbReference>
<evidence type="ECO:0000313" key="2">
    <source>
        <dbReference type="EnsemblPlants" id="TraesCS3B02G508900.1.cds1"/>
    </source>
</evidence>
<dbReference type="Pfam" id="PF07734">
    <property type="entry name" value="FBA_1"/>
    <property type="match status" value="1"/>
</dbReference>
<dbReference type="SUPFAM" id="SSF81383">
    <property type="entry name" value="F-box domain"/>
    <property type="match status" value="1"/>
</dbReference>
<gene>
    <name evidence="2" type="primary">LOC123066448</name>
</gene>
<dbReference type="Gene3D" id="1.20.1280.50">
    <property type="match status" value="1"/>
</dbReference>
<dbReference type="InterPro" id="IPR017451">
    <property type="entry name" value="F-box-assoc_interact_dom"/>
</dbReference>
<dbReference type="SMART" id="SM00256">
    <property type="entry name" value="FBOX"/>
    <property type="match status" value="1"/>
</dbReference>
<dbReference type="InterPro" id="IPR036047">
    <property type="entry name" value="F-box-like_dom_sf"/>
</dbReference>
<dbReference type="InterPro" id="IPR050796">
    <property type="entry name" value="SCF_F-box_component"/>
</dbReference>
<dbReference type="CDD" id="cd22157">
    <property type="entry name" value="F-box_AtFBW1-like"/>
    <property type="match status" value="1"/>
</dbReference>
<dbReference type="Gramene" id="TraesJAG3B03G01762140.1">
    <property type="protein sequence ID" value="TraesJAG3B03G01762140.1.CDS1"/>
    <property type="gene ID" value="TraesJAG3B03G01762140"/>
</dbReference>
<dbReference type="Proteomes" id="UP000019116">
    <property type="component" value="Chromosome 3B"/>
</dbReference>
<dbReference type="PANTHER" id="PTHR31672">
    <property type="entry name" value="BNACNNG10540D PROTEIN"/>
    <property type="match status" value="1"/>
</dbReference>
<dbReference type="EnsemblPlants" id="TraesCS3B02G508900.1">
    <property type="protein sequence ID" value="TraesCS3B02G508900.1.cds1"/>
    <property type="gene ID" value="TraesCS3B02G508900"/>
</dbReference>
<dbReference type="OrthoDB" id="581142at2759"/>
<organism evidence="2">
    <name type="scientific">Triticum aestivum</name>
    <name type="common">Wheat</name>
    <dbReference type="NCBI Taxonomy" id="4565"/>
    <lineage>
        <taxon>Eukaryota</taxon>
        <taxon>Viridiplantae</taxon>
        <taxon>Streptophyta</taxon>
        <taxon>Embryophyta</taxon>
        <taxon>Tracheophyta</taxon>
        <taxon>Spermatophyta</taxon>
        <taxon>Magnoliopsida</taxon>
        <taxon>Liliopsida</taxon>
        <taxon>Poales</taxon>
        <taxon>Poaceae</taxon>
        <taxon>BOP clade</taxon>
        <taxon>Pooideae</taxon>
        <taxon>Triticodae</taxon>
        <taxon>Triticeae</taxon>
        <taxon>Triticinae</taxon>
        <taxon>Triticum</taxon>
    </lineage>
</organism>
<sequence>MAKAARAAAAPLHSGLPDEIAIWEILVRLPPKSLLRCRAVCRAWRSATSARDFLLAHHARQPALPIACGDENGGSRYYLAAQLQPVARLDRAFCLCASCDGLLLLSEYSTATGDRFSICNPATRQYAPLPMRSDFIPLGMYRHRPSGEYRILMHREAGFLAIDGQDACYIFALGSVQPPRNIGWPQVRFSGVPVLLHGSLHWHLDKHRYLEEHWHLDKYRYLEEHWHLDDHMSRSNIIVVFDTRTETFRKICAPVVPDNNKLFEMDGMLGMSGFNDPGPIIDIWMMQDYENEVWALKYRVELKNADHLLVQFGRFVEHWNVAVASCDGDVLVLVKFGECLLQFDINGKLVCFNRKGLCLAQHRLKQTLVPHTFFPTLDGYSMNAWPFI</sequence>
<dbReference type="Gramene" id="TraesWEE_scaffold_005055_01G000100.1">
    <property type="protein sequence ID" value="TraesWEE_scaffold_005055_01G000100.1"/>
    <property type="gene ID" value="TraesWEE_scaffold_005055_01G000100"/>
</dbReference>
<dbReference type="Gramene" id="TraesPARA_EIv1.0_0924770.1">
    <property type="protein sequence ID" value="TraesPARA_EIv1.0_0924770.1.CDS1"/>
    <property type="gene ID" value="TraesPARA_EIv1.0_0924770"/>
</dbReference>
<dbReference type="InterPro" id="IPR001810">
    <property type="entry name" value="F-box_dom"/>
</dbReference>
<name>A0A3B6G0F4_WHEAT</name>
<dbReference type="GeneID" id="123066448"/>
<dbReference type="STRING" id="4565.A0A3B6G0F4"/>
<evidence type="ECO:0000259" key="1">
    <source>
        <dbReference type="SMART" id="SM00256"/>
    </source>
</evidence>
<dbReference type="Gramene" id="TraesROB_scaffold_013860_01G000100.1">
    <property type="protein sequence ID" value="TraesROB_scaffold_013860_01G000100.1"/>
    <property type="gene ID" value="TraesROB_scaffold_013860_01G000100"/>
</dbReference>
<dbReference type="PaxDb" id="4565-Traes_3B_CA4A81286.2"/>
<feature type="domain" description="F-box" evidence="1">
    <location>
        <begin position="16"/>
        <end position="57"/>
    </location>
</feature>
<dbReference type="Gramene" id="TraesNOR3B03G01779200.1">
    <property type="protein sequence ID" value="TraesNOR3B03G01779200.1.CDS1"/>
    <property type="gene ID" value="TraesNOR3B03G01779200"/>
</dbReference>
<dbReference type="NCBIfam" id="TIGR01640">
    <property type="entry name" value="F_box_assoc_1"/>
    <property type="match status" value="1"/>
</dbReference>
<reference evidence="2" key="2">
    <citation type="submission" date="2018-10" db="UniProtKB">
        <authorList>
            <consortium name="EnsemblPlants"/>
        </authorList>
    </citation>
    <scope>IDENTIFICATION</scope>
</reference>
<dbReference type="PANTHER" id="PTHR31672:SF2">
    <property type="entry name" value="F-BOX DOMAIN-CONTAINING PROTEIN"/>
    <property type="match status" value="1"/>
</dbReference>
<dbReference type="Gramene" id="TraesARI3B03G01783770.2">
    <property type="protein sequence ID" value="TraesARI3B03G01783770.2.CDS1"/>
    <property type="gene ID" value="TraesARI3B03G01783770"/>
</dbReference>
<keyword evidence="3" id="KW-1185">Reference proteome</keyword>
<dbReference type="Pfam" id="PF12937">
    <property type="entry name" value="F-box-like"/>
    <property type="match status" value="1"/>
</dbReference>
<protein>
    <recommendedName>
        <fullName evidence="1">F-box domain-containing protein</fullName>
    </recommendedName>
</protein>
<reference evidence="2" key="1">
    <citation type="submission" date="2018-08" db="EMBL/GenBank/DDBJ databases">
        <authorList>
            <person name="Rossello M."/>
        </authorList>
    </citation>
    <scope>NUCLEOTIDE SEQUENCE [LARGE SCALE GENOMIC DNA]</scope>
    <source>
        <strain evidence="2">cv. Chinese Spring</strain>
    </source>
</reference>
<evidence type="ECO:0000313" key="3">
    <source>
        <dbReference type="Proteomes" id="UP000019116"/>
    </source>
</evidence>
<dbReference type="RefSeq" id="XP_044345463.1">
    <property type="nucleotide sequence ID" value="XM_044489528.1"/>
</dbReference>